<dbReference type="Gene3D" id="3.40.47.10">
    <property type="match status" value="2"/>
</dbReference>
<protein>
    <submittedName>
        <fullName evidence="5">3-oxoacyl-[acyl-carrier-protein] synthase-3</fullName>
    </submittedName>
</protein>
<dbReference type="CDD" id="cd00827">
    <property type="entry name" value="init_cond_enzymes"/>
    <property type="match status" value="1"/>
</dbReference>
<evidence type="ECO:0000313" key="6">
    <source>
        <dbReference type="Proteomes" id="UP000272729"/>
    </source>
</evidence>
<keyword evidence="2" id="KW-0012">Acyltransferase</keyword>
<keyword evidence="6" id="KW-1185">Reference proteome</keyword>
<dbReference type="InterPro" id="IPR013751">
    <property type="entry name" value="ACP_syn_III_N"/>
</dbReference>
<feature type="domain" description="Beta-ketoacyl-[acyl-carrier-protein] synthase III N-terminal" evidence="4">
    <location>
        <begin position="114"/>
        <end position="184"/>
    </location>
</feature>
<gene>
    <name evidence="5" type="ORF">DFJ66_7917</name>
</gene>
<dbReference type="Pfam" id="PF08541">
    <property type="entry name" value="ACP_syn_III_C"/>
    <property type="match status" value="1"/>
</dbReference>
<organism evidence="5 6">
    <name type="scientific">Saccharothrix variisporea</name>
    <dbReference type="NCBI Taxonomy" id="543527"/>
    <lineage>
        <taxon>Bacteria</taxon>
        <taxon>Bacillati</taxon>
        <taxon>Actinomycetota</taxon>
        <taxon>Actinomycetes</taxon>
        <taxon>Pseudonocardiales</taxon>
        <taxon>Pseudonocardiaceae</taxon>
        <taxon>Saccharothrix</taxon>
    </lineage>
</organism>
<dbReference type="GO" id="GO:0044550">
    <property type="term" value="P:secondary metabolite biosynthetic process"/>
    <property type="evidence" value="ECO:0007669"/>
    <property type="project" value="TreeGrafter"/>
</dbReference>
<dbReference type="InterPro" id="IPR013747">
    <property type="entry name" value="ACP_syn_III_C"/>
</dbReference>
<dbReference type="EMBL" id="RBXR01000001">
    <property type="protein sequence ID" value="RKT74555.1"/>
    <property type="molecule type" value="Genomic_DNA"/>
</dbReference>
<dbReference type="PANTHER" id="PTHR34069:SF2">
    <property type="entry name" value="BETA-KETOACYL-[ACYL-CARRIER-PROTEIN] SYNTHASE III"/>
    <property type="match status" value="1"/>
</dbReference>
<name>A0A495XMX9_9PSEU</name>
<dbReference type="GO" id="GO:0006633">
    <property type="term" value="P:fatty acid biosynthetic process"/>
    <property type="evidence" value="ECO:0007669"/>
    <property type="project" value="InterPro"/>
</dbReference>
<dbReference type="GO" id="GO:0004315">
    <property type="term" value="F:3-oxoacyl-[acyl-carrier-protein] synthase activity"/>
    <property type="evidence" value="ECO:0007669"/>
    <property type="project" value="InterPro"/>
</dbReference>
<evidence type="ECO:0000313" key="5">
    <source>
        <dbReference type="EMBL" id="RKT74555.1"/>
    </source>
</evidence>
<evidence type="ECO:0000259" key="4">
    <source>
        <dbReference type="Pfam" id="PF08545"/>
    </source>
</evidence>
<accession>A0A495XMX9</accession>
<dbReference type="Proteomes" id="UP000272729">
    <property type="component" value="Unassembled WGS sequence"/>
</dbReference>
<dbReference type="AlphaFoldDB" id="A0A495XMX9"/>
<dbReference type="InterPro" id="IPR016039">
    <property type="entry name" value="Thiolase-like"/>
</dbReference>
<keyword evidence="1" id="KW-0808">Transferase</keyword>
<dbReference type="RefSeq" id="WP_121229423.1">
    <property type="nucleotide sequence ID" value="NZ_JBIUBA010000003.1"/>
</dbReference>
<comment type="caution">
    <text evidence="5">The sequence shown here is derived from an EMBL/GenBank/DDBJ whole genome shotgun (WGS) entry which is preliminary data.</text>
</comment>
<dbReference type="SUPFAM" id="SSF53901">
    <property type="entry name" value="Thiolase-like"/>
    <property type="match status" value="1"/>
</dbReference>
<evidence type="ECO:0000259" key="3">
    <source>
        <dbReference type="Pfam" id="PF08541"/>
    </source>
</evidence>
<evidence type="ECO:0000256" key="2">
    <source>
        <dbReference type="ARBA" id="ARBA00023315"/>
    </source>
</evidence>
<evidence type="ECO:0000256" key="1">
    <source>
        <dbReference type="ARBA" id="ARBA00022679"/>
    </source>
</evidence>
<proteinExistence type="predicted"/>
<dbReference type="Pfam" id="PF08545">
    <property type="entry name" value="ACP_syn_III"/>
    <property type="match status" value="1"/>
</dbReference>
<dbReference type="OrthoDB" id="7055207at2"/>
<sequence>MRYDDLHLAGLGWFHPKTVSVDEAVADGRCEPAAAQRTRTKRVAIAGPEDSQPDMAVRAGKQALLRSGHRPEDVDLLLHAVANYNGLDGWNAASYVQHRVLGRAGVSYQVGQLSNGGVASIQLAAAYLGEGRAAVITAADKFTEPAWNRWRSSAGLLFADGASAAVLSRKGGFARVLSAVTVSDPELEGLQRGNQPFYDYADPAQYPVELEARTLEFSDVLPLDESGPRRARGMVRAAKQALEEADTAFEDIRRFVAPNFGYELMRLSCLVPLGIELERTTWEWGSTVGHTGAADQFAALSHLVETRAVEPGDRVMVVGVGGGFNWTAVVVEVSSVPDWSER</sequence>
<dbReference type="PANTHER" id="PTHR34069">
    <property type="entry name" value="3-OXOACYL-[ACYL-CARRIER-PROTEIN] SYNTHASE 3"/>
    <property type="match status" value="1"/>
</dbReference>
<reference evidence="5 6" key="1">
    <citation type="submission" date="2018-10" db="EMBL/GenBank/DDBJ databases">
        <title>Sequencing the genomes of 1000 actinobacteria strains.</title>
        <authorList>
            <person name="Klenk H.-P."/>
        </authorList>
    </citation>
    <scope>NUCLEOTIDE SEQUENCE [LARGE SCALE GENOMIC DNA]</scope>
    <source>
        <strain evidence="5 6">DSM 43911</strain>
    </source>
</reference>
<feature type="domain" description="Beta-ketoacyl-[acyl-carrier-protein] synthase III C-terminal" evidence="3">
    <location>
        <begin position="242"/>
        <end position="332"/>
    </location>
</feature>